<sequence length="297" mass="32029">MTKSILLTGSNGFTGKALSSALSARGFVVTELSGPKSEAPGKISCDLSDRDALFRALNEVQVDCVIHLAAISFVASADAQAFYRTNVVGTCNLLDVMADKRPKQVIIASSANVYGVPISSAPLSEESPLLPVNHYACSKLAMEHMARTFQGLLPLAIVRPFNYTGVGQEDHFLIPKIVMHFAKKAPFIELGNLDISRDFTGIDDVVSAYLTLIDSHVHGETLNISSGVSISLREIIDELRQLSGHDLEVRSNPGFVRSTDIRTLCGDSGKLQSLTGWKITQPIRTILKSMLDAASGR</sequence>
<comment type="similarity">
    <text evidence="2">Belongs to the NAD(P)-dependent epimerase/dehydratase family.</text>
</comment>
<protein>
    <submittedName>
        <fullName evidence="4">NAD-dependent epimerase/dehydratase family protein</fullName>
    </submittedName>
</protein>
<reference evidence="4 5" key="1">
    <citation type="journal article" date="2019" name="Syst. Appl. Microbiol.">
        <title>New species of pathogenic Pseudomonas isolated from citrus in Tunisia: Proposal of Pseudomonas kairouanensis sp. nov. and Pseudomonas nabeulensis sp. nov.</title>
        <authorList>
            <person name="Oueslati M."/>
            <person name="Mulet M."/>
            <person name="Gomila M."/>
            <person name="Berge O."/>
            <person name="Hajlaoui M.R."/>
            <person name="Lalucat J."/>
            <person name="Sadfi-Zouaoui N."/>
            <person name="Garcia-Valdes E."/>
        </authorList>
    </citation>
    <scope>NUCLEOTIDE SEQUENCE [LARGE SCALE GENOMIC DNA]</scope>
    <source>
        <strain evidence="4 5">E10B</strain>
    </source>
</reference>
<accession>A0A4Z0B6F2</accession>
<dbReference type="Proteomes" id="UP000297734">
    <property type="component" value="Unassembled WGS sequence"/>
</dbReference>
<dbReference type="Pfam" id="PF01370">
    <property type="entry name" value="Epimerase"/>
    <property type="match status" value="1"/>
</dbReference>
<evidence type="ECO:0000256" key="1">
    <source>
        <dbReference type="ARBA" id="ARBA00005125"/>
    </source>
</evidence>
<dbReference type="Gene3D" id="3.90.25.10">
    <property type="entry name" value="UDP-galactose 4-epimerase, domain 1"/>
    <property type="match status" value="1"/>
</dbReference>
<evidence type="ECO:0000256" key="2">
    <source>
        <dbReference type="ARBA" id="ARBA00007637"/>
    </source>
</evidence>
<dbReference type="RefSeq" id="WP_095014210.1">
    <property type="nucleotide sequence ID" value="NZ_QUZT01000010.1"/>
</dbReference>
<dbReference type="PANTHER" id="PTHR43000">
    <property type="entry name" value="DTDP-D-GLUCOSE 4,6-DEHYDRATASE-RELATED"/>
    <property type="match status" value="1"/>
</dbReference>
<feature type="domain" description="NAD-dependent epimerase/dehydratase" evidence="3">
    <location>
        <begin position="5"/>
        <end position="224"/>
    </location>
</feature>
<comment type="pathway">
    <text evidence="1">Bacterial outer membrane biogenesis; LPS O-antigen biosynthesis.</text>
</comment>
<dbReference type="InterPro" id="IPR020904">
    <property type="entry name" value="Sc_DH/Rdtase_CS"/>
</dbReference>
<dbReference type="InterPro" id="IPR036291">
    <property type="entry name" value="NAD(P)-bd_dom_sf"/>
</dbReference>
<evidence type="ECO:0000259" key="3">
    <source>
        <dbReference type="Pfam" id="PF01370"/>
    </source>
</evidence>
<comment type="caution">
    <text evidence="4">The sequence shown here is derived from an EMBL/GenBank/DDBJ whole genome shotgun (WGS) entry which is preliminary data.</text>
</comment>
<name>A0A4Z0B6F2_9PSED</name>
<dbReference type="EMBL" id="QUZT01000010">
    <property type="protein sequence ID" value="TFY94576.1"/>
    <property type="molecule type" value="Genomic_DNA"/>
</dbReference>
<dbReference type="AlphaFoldDB" id="A0A4Z0B6F2"/>
<dbReference type="PROSITE" id="PS00061">
    <property type="entry name" value="ADH_SHORT"/>
    <property type="match status" value="1"/>
</dbReference>
<keyword evidence="5" id="KW-1185">Reference proteome</keyword>
<evidence type="ECO:0000313" key="5">
    <source>
        <dbReference type="Proteomes" id="UP000297734"/>
    </source>
</evidence>
<dbReference type="OrthoDB" id="5295702at2"/>
<dbReference type="Gene3D" id="3.40.50.720">
    <property type="entry name" value="NAD(P)-binding Rossmann-like Domain"/>
    <property type="match status" value="1"/>
</dbReference>
<dbReference type="InterPro" id="IPR001509">
    <property type="entry name" value="Epimerase_deHydtase"/>
</dbReference>
<dbReference type="SUPFAM" id="SSF51735">
    <property type="entry name" value="NAD(P)-binding Rossmann-fold domains"/>
    <property type="match status" value="1"/>
</dbReference>
<proteinExistence type="inferred from homology"/>
<gene>
    <name evidence="4" type="ORF">DYL61_07675</name>
</gene>
<evidence type="ECO:0000313" key="4">
    <source>
        <dbReference type="EMBL" id="TFY94576.1"/>
    </source>
</evidence>
<organism evidence="4 5">
    <name type="scientific">Pseudomonas nabeulensis</name>
    <dbReference type="NCBI Taxonomy" id="2293833"/>
    <lineage>
        <taxon>Bacteria</taxon>
        <taxon>Pseudomonadati</taxon>
        <taxon>Pseudomonadota</taxon>
        <taxon>Gammaproteobacteria</taxon>
        <taxon>Pseudomonadales</taxon>
        <taxon>Pseudomonadaceae</taxon>
        <taxon>Pseudomonas</taxon>
    </lineage>
</organism>